<proteinExistence type="predicted"/>
<sequence>MFGEEKLLMTIQMNHLEERDKIQEITDWGILIRLLIQPTFFRPFHEATESFHLKKFQLALELAVENEQIFFIVGNEENECSFHYENQQLLIKNVIDKQVFNEKEALIHDYLRMKMATHGVFAYLRAYSEFLAHNTKEIERRTLFETQEEIGSLPKMKGQEGEVIVDCNHFAGYDLFYRGLCLTSCWEMYYSAAYFKVIPKPIFLDVQQVESITELENQVLKIQLYKNPFNWRKKENLRFQAYYRDQLGFDHLAWDNGVGLLKEPFIEYAYTDRVIQSVQYQNQNMQPVPKKAATFFVTRSYDIEQNQYRERRVKGALNAQAYFPWVDENRAQMMCYKMIDPTVAMDEGIQAYCYYIREYLEVEVQDEKYQDYQVVLRLYVPPEALANLPIAEMKQQLTDIQISRQKKKKGTIFFDLKKGDNHLRVVFLDYRKLEALTTIQRA</sequence>
<dbReference type="RefSeq" id="WP_067484361.1">
    <property type="nucleotide sequence ID" value="NZ_LWMN01000014.1"/>
</dbReference>
<dbReference type="Proteomes" id="UP000078516">
    <property type="component" value="Unassembled WGS sequence"/>
</dbReference>
<dbReference type="AlphaFoldDB" id="A0A179EQY1"/>
<protein>
    <submittedName>
        <fullName evidence="1">Uncharacterized protein</fullName>
    </submittedName>
</protein>
<reference evidence="1 2" key="1">
    <citation type="submission" date="2016-04" db="EMBL/GenBank/DDBJ databases">
        <title>Draft genome of an Enterococcus thailandicus strain isolated from bovine feces.</title>
        <authorList>
            <person name="Beukers A.G."/>
            <person name="Zaheer R."/>
            <person name="Goji N."/>
            <person name="Cook S.R."/>
            <person name="Amoako K."/>
            <person name="Chaves A.V."/>
            <person name="Ward M.P."/>
            <person name="Mcallister T.A."/>
        </authorList>
    </citation>
    <scope>NUCLEOTIDE SEQUENCE [LARGE SCALE GENOMIC DNA]</scope>
    <source>
        <strain evidence="1 2">F0711D 46</strain>
    </source>
</reference>
<dbReference type="EMBL" id="LWMN01000014">
    <property type="protein sequence ID" value="OAQ55299.1"/>
    <property type="molecule type" value="Genomic_DNA"/>
</dbReference>
<comment type="caution">
    <text evidence="1">The sequence shown here is derived from an EMBL/GenBank/DDBJ whole genome shotgun (WGS) entry which is preliminary data.</text>
</comment>
<organism evidence="1 2">
    <name type="scientific">Enterococcus thailandicus</name>
    <dbReference type="NCBI Taxonomy" id="417368"/>
    <lineage>
        <taxon>Bacteria</taxon>
        <taxon>Bacillati</taxon>
        <taxon>Bacillota</taxon>
        <taxon>Bacilli</taxon>
        <taxon>Lactobacillales</taxon>
        <taxon>Enterococcaceae</taxon>
        <taxon>Enterococcus</taxon>
    </lineage>
</organism>
<keyword evidence="2" id="KW-1185">Reference proteome</keyword>
<evidence type="ECO:0000313" key="1">
    <source>
        <dbReference type="EMBL" id="OAQ55299.1"/>
    </source>
</evidence>
<accession>A0A179EQY1</accession>
<evidence type="ECO:0000313" key="2">
    <source>
        <dbReference type="Proteomes" id="UP000078516"/>
    </source>
</evidence>
<name>A0A179EQY1_ENTTH</name>
<gene>
    <name evidence="1" type="ORF">A6E74_09250</name>
</gene>